<gene>
    <name evidence="2" type="ORF">C3B51_00315</name>
</gene>
<comment type="caution">
    <text evidence="2">The sequence shown here is derived from an EMBL/GenBank/DDBJ whole genome shotgun (WGS) entry which is preliminary data.</text>
</comment>
<evidence type="ECO:0000256" key="1">
    <source>
        <dbReference type="SAM" id="SignalP"/>
    </source>
</evidence>
<organism evidence="2 3">
    <name type="scientific">Pseudoalteromonas rubra</name>
    <dbReference type="NCBI Taxonomy" id="43658"/>
    <lineage>
        <taxon>Bacteria</taxon>
        <taxon>Pseudomonadati</taxon>
        <taxon>Pseudomonadota</taxon>
        <taxon>Gammaproteobacteria</taxon>
        <taxon>Alteromonadales</taxon>
        <taxon>Pseudoalteromonadaceae</taxon>
        <taxon>Pseudoalteromonas</taxon>
    </lineage>
</organism>
<feature type="signal peptide" evidence="1">
    <location>
        <begin position="1"/>
        <end position="18"/>
    </location>
</feature>
<accession>A0A4Q7EP66</accession>
<feature type="chain" id="PRO_5020646408" evidence="1">
    <location>
        <begin position="19"/>
        <end position="148"/>
    </location>
</feature>
<dbReference type="AlphaFoldDB" id="A0A4Q7EP66"/>
<dbReference type="RefSeq" id="WP_130243785.1">
    <property type="nucleotide sequence ID" value="NZ_PPUZ01000001.1"/>
</dbReference>
<dbReference type="Proteomes" id="UP000292345">
    <property type="component" value="Unassembled WGS sequence"/>
</dbReference>
<evidence type="ECO:0000313" key="3">
    <source>
        <dbReference type="Proteomes" id="UP000292345"/>
    </source>
</evidence>
<name>A0A4Q7EP66_9GAMM</name>
<protein>
    <submittedName>
        <fullName evidence="2">Uncharacterized protein</fullName>
    </submittedName>
</protein>
<proteinExistence type="predicted"/>
<reference evidence="2 3" key="1">
    <citation type="submission" date="2018-01" db="EMBL/GenBank/DDBJ databases">
        <title>Co-occurrence of chitin degradation, pigmentation and bioactivity in marine Pseudoalteromonas.</title>
        <authorList>
            <person name="Paulsen S."/>
            <person name="Gram L."/>
            <person name="Machado H."/>
        </authorList>
    </citation>
    <scope>NUCLEOTIDE SEQUENCE [LARGE SCALE GENOMIC DNA]</scope>
    <source>
        <strain evidence="2 3">S1946</strain>
    </source>
</reference>
<sequence length="148" mass="16138">MKYILAIILLVTSMQGAAQTENRQSSLVCIQLTQIVDSAFSHKSQGKTKQQMLAPLPSKEVLAGYPKSMSAQRLLGEQMLEVIADIYSHEALPKVAYSAYRAESCHRSTTGQPVVNDFAKVTAQLSQCGSLEKEAQYKCGFGLAKPVL</sequence>
<evidence type="ECO:0000313" key="2">
    <source>
        <dbReference type="EMBL" id="RZM85416.1"/>
    </source>
</evidence>
<keyword evidence="1" id="KW-0732">Signal</keyword>
<dbReference type="EMBL" id="PPUZ01000001">
    <property type="protein sequence ID" value="RZM85416.1"/>
    <property type="molecule type" value="Genomic_DNA"/>
</dbReference>